<dbReference type="eggNOG" id="COG2453">
    <property type="taxonomic scope" value="Bacteria"/>
</dbReference>
<dbReference type="PROSITE" id="PS00383">
    <property type="entry name" value="TYR_PHOSPHATASE_1"/>
    <property type="match status" value="1"/>
</dbReference>
<dbReference type="OrthoDB" id="9806482at2"/>
<dbReference type="SMART" id="SM00404">
    <property type="entry name" value="PTPc_motif"/>
    <property type="match status" value="1"/>
</dbReference>
<gene>
    <name evidence="2" type="ordered locus">Spirs_3779</name>
</gene>
<evidence type="ECO:0000313" key="2">
    <source>
        <dbReference type="EMBL" id="ADK82865.1"/>
    </source>
</evidence>
<dbReference type="InterPro" id="IPR000387">
    <property type="entry name" value="Tyr_Pase_dom"/>
</dbReference>
<dbReference type="RefSeq" id="WP_013256324.1">
    <property type="nucleotide sequence ID" value="NC_014364.1"/>
</dbReference>
<dbReference type="Pfam" id="PF22785">
    <property type="entry name" value="Tc-R-P"/>
    <property type="match status" value="1"/>
</dbReference>
<dbReference type="InterPro" id="IPR050561">
    <property type="entry name" value="PTP"/>
</dbReference>
<dbReference type="PANTHER" id="PTHR23339">
    <property type="entry name" value="TYROSINE SPECIFIC PROTEIN PHOSPHATASE AND DUAL SPECIFICITY PROTEIN PHOSPHATASE"/>
    <property type="match status" value="1"/>
</dbReference>
<organism evidence="2 3">
    <name type="scientific">Sediminispirochaeta smaragdinae (strain DSM 11293 / JCM 15392 / SEBR 4228)</name>
    <name type="common">Spirochaeta smaragdinae</name>
    <dbReference type="NCBI Taxonomy" id="573413"/>
    <lineage>
        <taxon>Bacteria</taxon>
        <taxon>Pseudomonadati</taxon>
        <taxon>Spirochaetota</taxon>
        <taxon>Spirochaetia</taxon>
        <taxon>Spirochaetales</taxon>
        <taxon>Spirochaetaceae</taxon>
        <taxon>Sediminispirochaeta</taxon>
    </lineage>
</organism>
<dbReference type="KEGG" id="ssm:Spirs_3779"/>
<dbReference type="HOGENOM" id="CLU_1495303_0_0_12"/>
<dbReference type="InterPro" id="IPR003595">
    <property type="entry name" value="Tyr_Pase_cat"/>
</dbReference>
<dbReference type="AlphaFoldDB" id="E1R810"/>
<proteinExistence type="predicted"/>
<feature type="domain" description="Tyrosine specific protein phosphatases" evidence="1">
    <location>
        <begin position="100"/>
        <end position="166"/>
    </location>
</feature>
<evidence type="ECO:0000259" key="1">
    <source>
        <dbReference type="PROSITE" id="PS50056"/>
    </source>
</evidence>
<accession>E1R810</accession>
<protein>
    <submittedName>
        <fullName evidence="2">Dual specificity protein phosphatase</fullName>
    </submittedName>
</protein>
<dbReference type="Proteomes" id="UP000002318">
    <property type="component" value="Chromosome"/>
</dbReference>
<dbReference type="InterPro" id="IPR029021">
    <property type="entry name" value="Prot-tyrosine_phosphatase-like"/>
</dbReference>
<sequence>MPAFPRIDCLEIEGSSSLYLGAHPFEGLEEAADANQKCERLEEYITLVRSFSIETFVVLLPETELQTANHGCNLLYQYRNRGLSVVYFPIENFGVPDAIDKFDELLKTIAERLKQAPVLVHCLSGCGRTGMVASGFLIRLGSNVEDAIARVNRVHPKASHTVKQILFLKEYRKWLKQRNA</sequence>
<dbReference type="InterPro" id="IPR016130">
    <property type="entry name" value="Tyr_Pase_AS"/>
</dbReference>
<dbReference type="EMBL" id="CP002116">
    <property type="protein sequence ID" value="ADK82865.1"/>
    <property type="molecule type" value="Genomic_DNA"/>
</dbReference>
<reference evidence="2 3" key="1">
    <citation type="journal article" date="2010" name="Stand. Genomic Sci.">
        <title>Complete genome sequence of Spirochaeta smaragdinae type strain (SEBR 4228).</title>
        <authorList>
            <person name="Mavromatis K."/>
            <person name="Yasawong M."/>
            <person name="Chertkov O."/>
            <person name="Lapidus A."/>
            <person name="Lucas S."/>
            <person name="Nolan M."/>
            <person name="Del Rio T.G."/>
            <person name="Tice H."/>
            <person name="Cheng J.F."/>
            <person name="Pitluck S."/>
            <person name="Liolios K."/>
            <person name="Ivanova N."/>
            <person name="Tapia R."/>
            <person name="Han C."/>
            <person name="Bruce D."/>
            <person name="Goodwin L."/>
            <person name="Pati A."/>
            <person name="Chen A."/>
            <person name="Palaniappan K."/>
            <person name="Land M."/>
            <person name="Hauser L."/>
            <person name="Chang Y.J."/>
            <person name="Jeffries C.D."/>
            <person name="Detter J.C."/>
            <person name="Rohde M."/>
            <person name="Brambilla E."/>
            <person name="Spring S."/>
            <person name="Goker M."/>
            <person name="Sikorski J."/>
            <person name="Woyke T."/>
            <person name="Bristow J."/>
            <person name="Eisen J.A."/>
            <person name="Markowitz V."/>
            <person name="Hugenholtz P."/>
            <person name="Klenk H.P."/>
            <person name="Kyrpides N.C."/>
        </authorList>
    </citation>
    <scope>NUCLEOTIDE SEQUENCE [LARGE SCALE GENOMIC DNA]</scope>
    <source>
        <strain evidence="3">DSM 11293 / JCM 15392 / SEBR 4228</strain>
    </source>
</reference>
<dbReference type="Gene3D" id="3.90.190.10">
    <property type="entry name" value="Protein tyrosine phosphatase superfamily"/>
    <property type="match status" value="1"/>
</dbReference>
<dbReference type="STRING" id="573413.Spirs_3779"/>
<dbReference type="SUPFAM" id="SSF52799">
    <property type="entry name" value="(Phosphotyrosine protein) phosphatases II"/>
    <property type="match status" value="1"/>
</dbReference>
<keyword evidence="3" id="KW-1185">Reference proteome</keyword>
<dbReference type="PROSITE" id="PS50056">
    <property type="entry name" value="TYR_PHOSPHATASE_2"/>
    <property type="match status" value="1"/>
</dbReference>
<evidence type="ECO:0000313" key="3">
    <source>
        <dbReference type="Proteomes" id="UP000002318"/>
    </source>
</evidence>
<name>E1R810_SEDSS</name>
<dbReference type="FunFam" id="3.90.190.10:FF:000157">
    <property type="entry name" value="Protein-tyrosine phosphatase"/>
    <property type="match status" value="1"/>
</dbReference>